<reference evidence="10 11" key="1">
    <citation type="submission" date="2020-05" db="EMBL/GenBank/DDBJ databases">
        <title>Parvularcula mediterraneae sp. nov., isolated from polypropylene straw from shallow seawater of the seashore of Laganas in Zakynthos island, Greece.</title>
        <authorList>
            <person name="Szabo I."/>
            <person name="Al-Omari J."/>
            <person name="Rado J."/>
            <person name="Szerdahelyi G.S."/>
        </authorList>
    </citation>
    <scope>NUCLEOTIDE SEQUENCE [LARGE SCALE GENOMIC DNA]</scope>
    <source>
        <strain evidence="10 11">ZS-1/3</strain>
    </source>
</reference>
<name>A0A7Y3RP61_9PROT</name>
<gene>
    <name evidence="10" type="ORF">HK107_15385</name>
</gene>
<feature type="transmembrane region" description="Helical" evidence="9">
    <location>
        <begin position="379"/>
        <end position="402"/>
    </location>
</feature>
<evidence type="ECO:0000256" key="8">
    <source>
        <dbReference type="ARBA" id="ARBA00023136"/>
    </source>
</evidence>
<evidence type="ECO:0000256" key="4">
    <source>
        <dbReference type="ARBA" id="ARBA00022475"/>
    </source>
</evidence>
<evidence type="ECO:0000256" key="3">
    <source>
        <dbReference type="ARBA" id="ARBA00022448"/>
    </source>
</evidence>
<dbReference type="InterPro" id="IPR003445">
    <property type="entry name" value="Cat_transpt"/>
</dbReference>
<comment type="subcellular location">
    <subcellularLocation>
        <location evidence="1">Cell membrane</location>
        <topology evidence="1">Multi-pass membrane protein</topology>
    </subcellularLocation>
</comment>
<feature type="transmembrane region" description="Helical" evidence="9">
    <location>
        <begin position="235"/>
        <end position="255"/>
    </location>
</feature>
<keyword evidence="5 9" id="KW-0812">Transmembrane</keyword>
<feature type="transmembrane region" description="Helical" evidence="9">
    <location>
        <begin position="183"/>
        <end position="202"/>
    </location>
</feature>
<evidence type="ECO:0000256" key="2">
    <source>
        <dbReference type="ARBA" id="ARBA00009137"/>
    </source>
</evidence>
<dbReference type="AlphaFoldDB" id="A0A7Y3RP61"/>
<keyword evidence="6 9" id="KW-1133">Transmembrane helix</keyword>
<dbReference type="Pfam" id="PF02386">
    <property type="entry name" value="TrkH"/>
    <property type="match status" value="1"/>
</dbReference>
<dbReference type="GO" id="GO:0008324">
    <property type="term" value="F:monoatomic cation transmembrane transporter activity"/>
    <property type="evidence" value="ECO:0007669"/>
    <property type="project" value="InterPro"/>
</dbReference>
<keyword evidence="11" id="KW-1185">Reference proteome</keyword>
<keyword evidence="8 9" id="KW-0472">Membrane</keyword>
<keyword evidence="7" id="KW-0406">Ion transport</keyword>
<evidence type="ECO:0000256" key="7">
    <source>
        <dbReference type="ARBA" id="ARBA00023065"/>
    </source>
</evidence>
<evidence type="ECO:0000256" key="5">
    <source>
        <dbReference type="ARBA" id="ARBA00022692"/>
    </source>
</evidence>
<evidence type="ECO:0000313" key="10">
    <source>
        <dbReference type="EMBL" id="NNU17714.1"/>
    </source>
</evidence>
<comment type="similarity">
    <text evidence="2">Belongs to the TrkH potassium transport family.</text>
</comment>
<dbReference type="GO" id="GO:0030001">
    <property type="term" value="P:metal ion transport"/>
    <property type="evidence" value="ECO:0007669"/>
    <property type="project" value="UniProtKB-ARBA"/>
</dbReference>
<evidence type="ECO:0000256" key="6">
    <source>
        <dbReference type="ARBA" id="ARBA00022989"/>
    </source>
</evidence>
<dbReference type="PANTHER" id="PTHR32024">
    <property type="entry name" value="TRK SYSTEM POTASSIUM UPTAKE PROTEIN TRKG-RELATED"/>
    <property type="match status" value="1"/>
</dbReference>
<dbReference type="PANTHER" id="PTHR32024:SF2">
    <property type="entry name" value="TRK SYSTEM POTASSIUM UPTAKE PROTEIN TRKG-RELATED"/>
    <property type="match status" value="1"/>
</dbReference>
<feature type="transmembrane region" description="Helical" evidence="9">
    <location>
        <begin position="326"/>
        <end position="346"/>
    </location>
</feature>
<keyword evidence="3" id="KW-0813">Transport</keyword>
<organism evidence="10 11">
    <name type="scientific">Parvularcula mediterranea</name>
    <dbReference type="NCBI Taxonomy" id="2732508"/>
    <lineage>
        <taxon>Bacteria</taxon>
        <taxon>Pseudomonadati</taxon>
        <taxon>Pseudomonadota</taxon>
        <taxon>Alphaproteobacteria</taxon>
        <taxon>Parvularculales</taxon>
        <taxon>Parvularculaceae</taxon>
        <taxon>Parvularcula</taxon>
    </lineage>
</organism>
<accession>A0A7Y3RP61</accession>
<sequence length="470" mass="50000">MSLVPVLRFLAFALFAVALAGLGPLLLATGFDEDPAPFAAAVFIATFLGGCFYALSRTMTLTPPVRSGFRELILALSIFWLAVPFAACLPFLAQGFSFWSAWFEAVSAVTTTGAWLSEPAARVSLSGMLYRASLEWLGGIVSLATAAAVFVRPEFIGVMPPVPPFARGKRDSYLRAFSSAFNAFLPVYAGVTAMSFAAFLFTGVPVEDAAALALSLIASGGFAPTPGGIEAYGTGTVFVAGVTLFVSAVNFVVIARLALRGGDRLRSGPDPETRALLLLIIPVATLFWFTLEGWAFENYPAQIFNAISLLSTNGALIGEIPQLTPLLVTAVIGGAAVSTAGGIKLLRWLITFERLGHELWQLVHPGGVLNTRRPPLFEFGVWIHTIAFTIVLSSLTLTVAFFGYELELAVGVAVAVVTNAGPLIEAVPGSTTDYIQFAEPLRIVLALGMIAGRLELILLLLVFDPDFWRA</sequence>
<comment type="caution">
    <text evidence="10">The sequence shown here is derived from an EMBL/GenBank/DDBJ whole genome shotgun (WGS) entry which is preliminary data.</text>
</comment>
<protein>
    <submittedName>
        <fullName evidence="10">TrkH family potassium uptake protein</fullName>
    </submittedName>
</protein>
<feature type="transmembrane region" description="Helical" evidence="9">
    <location>
        <begin position="408"/>
        <end position="429"/>
    </location>
</feature>
<feature type="transmembrane region" description="Helical" evidence="9">
    <location>
        <begin position="276"/>
        <end position="296"/>
    </location>
</feature>
<evidence type="ECO:0000256" key="9">
    <source>
        <dbReference type="SAM" id="Phobius"/>
    </source>
</evidence>
<feature type="transmembrane region" description="Helical" evidence="9">
    <location>
        <begin position="38"/>
        <end position="60"/>
    </location>
</feature>
<dbReference type="GO" id="GO:0005886">
    <property type="term" value="C:plasma membrane"/>
    <property type="evidence" value="ECO:0007669"/>
    <property type="project" value="UniProtKB-SubCell"/>
</dbReference>
<evidence type="ECO:0000256" key="1">
    <source>
        <dbReference type="ARBA" id="ARBA00004651"/>
    </source>
</evidence>
<feature type="transmembrane region" description="Helical" evidence="9">
    <location>
        <begin position="129"/>
        <end position="151"/>
    </location>
</feature>
<dbReference type="Proteomes" id="UP000536835">
    <property type="component" value="Unassembled WGS sequence"/>
</dbReference>
<feature type="transmembrane region" description="Helical" evidence="9">
    <location>
        <begin position="72"/>
        <end position="93"/>
    </location>
</feature>
<feature type="transmembrane region" description="Helical" evidence="9">
    <location>
        <begin position="441"/>
        <end position="463"/>
    </location>
</feature>
<keyword evidence="4" id="KW-1003">Cell membrane</keyword>
<dbReference type="EMBL" id="JABFCX010000003">
    <property type="protein sequence ID" value="NNU17714.1"/>
    <property type="molecule type" value="Genomic_DNA"/>
</dbReference>
<dbReference type="RefSeq" id="WP_173201397.1">
    <property type="nucleotide sequence ID" value="NZ_JABFCX010000003.1"/>
</dbReference>
<proteinExistence type="inferred from homology"/>
<evidence type="ECO:0000313" key="11">
    <source>
        <dbReference type="Proteomes" id="UP000536835"/>
    </source>
</evidence>